<dbReference type="OrthoDB" id="5338195at2759"/>
<dbReference type="Proteomes" id="UP000799777">
    <property type="component" value="Unassembled WGS sequence"/>
</dbReference>
<proteinExistence type="predicted"/>
<feature type="compositionally biased region" description="Polar residues" evidence="1">
    <location>
        <begin position="231"/>
        <end position="240"/>
    </location>
</feature>
<evidence type="ECO:0000313" key="2">
    <source>
        <dbReference type="EMBL" id="KAF2033213.1"/>
    </source>
</evidence>
<comment type="caution">
    <text evidence="2">The sequence shown here is derived from an EMBL/GenBank/DDBJ whole genome shotgun (WGS) entry which is preliminary data.</text>
</comment>
<dbReference type="AlphaFoldDB" id="A0A9P4LPI8"/>
<keyword evidence="3" id="KW-1185">Reference proteome</keyword>
<reference evidence="2" key="1">
    <citation type="journal article" date="2020" name="Stud. Mycol.">
        <title>101 Dothideomycetes genomes: a test case for predicting lifestyles and emergence of pathogens.</title>
        <authorList>
            <person name="Haridas S."/>
            <person name="Albert R."/>
            <person name="Binder M."/>
            <person name="Bloem J."/>
            <person name="Labutti K."/>
            <person name="Salamov A."/>
            <person name="Andreopoulos B."/>
            <person name="Baker S."/>
            <person name="Barry K."/>
            <person name="Bills G."/>
            <person name="Bluhm B."/>
            <person name="Cannon C."/>
            <person name="Castanera R."/>
            <person name="Culley D."/>
            <person name="Daum C."/>
            <person name="Ezra D."/>
            <person name="Gonzalez J."/>
            <person name="Henrissat B."/>
            <person name="Kuo A."/>
            <person name="Liang C."/>
            <person name="Lipzen A."/>
            <person name="Lutzoni F."/>
            <person name="Magnuson J."/>
            <person name="Mondo S."/>
            <person name="Nolan M."/>
            <person name="Ohm R."/>
            <person name="Pangilinan J."/>
            <person name="Park H.-J."/>
            <person name="Ramirez L."/>
            <person name="Alfaro M."/>
            <person name="Sun H."/>
            <person name="Tritt A."/>
            <person name="Yoshinaga Y."/>
            <person name="Zwiers L.-H."/>
            <person name="Turgeon B."/>
            <person name="Goodwin S."/>
            <person name="Spatafora J."/>
            <person name="Crous P."/>
            <person name="Grigoriev I."/>
        </authorList>
    </citation>
    <scope>NUCLEOTIDE SEQUENCE</scope>
    <source>
        <strain evidence="2">CBS 110217</strain>
    </source>
</reference>
<name>A0A9P4LPI8_9PLEO</name>
<protein>
    <submittedName>
        <fullName evidence="2">Uncharacterized protein</fullName>
    </submittedName>
</protein>
<evidence type="ECO:0000313" key="3">
    <source>
        <dbReference type="Proteomes" id="UP000799777"/>
    </source>
</evidence>
<feature type="region of interest" description="Disordered" evidence="1">
    <location>
        <begin position="211"/>
        <end position="272"/>
    </location>
</feature>
<sequence>MMQINESQWNKAVLLEAQTRCREFAATFLTTLPVELREMVYEQAWDDDERYEPHTPEGSDDLDIYFRDSERVLPADHLRHLEIELEPCEETELRTDDTGNFDDESRQRFKTRANLVLEWAEVNVVEKNLKTLRQVLCPLRAAGACVEVYMLAYARRSYDGSELQDVSDYYDMPLAEWQAKWSSIVEEEREHQADDVGHYSDTNIEVHFLGSDADETDSSSSKDEDTDAKSQEQSISGSEDSGTEEDDAHSGAKPAEDPVIHKLAARASGNPELKEVMSVVAADEASKEQLQMFQDHIDELKAEDDVQ</sequence>
<organism evidence="2 3">
    <name type="scientific">Setomelanomma holmii</name>
    <dbReference type="NCBI Taxonomy" id="210430"/>
    <lineage>
        <taxon>Eukaryota</taxon>
        <taxon>Fungi</taxon>
        <taxon>Dikarya</taxon>
        <taxon>Ascomycota</taxon>
        <taxon>Pezizomycotina</taxon>
        <taxon>Dothideomycetes</taxon>
        <taxon>Pleosporomycetidae</taxon>
        <taxon>Pleosporales</taxon>
        <taxon>Pleosporineae</taxon>
        <taxon>Phaeosphaeriaceae</taxon>
        <taxon>Setomelanomma</taxon>
    </lineage>
</organism>
<feature type="compositionally biased region" description="Basic and acidic residues" evidence="1">
    <location>
        <begin position="220"/>
        <end position="230"/>
    </location>
</feature>
<accession>A0A9P4LPI8</accession>
<gene>
    <name evidence="2" type="ORF">EK21DRAFT_86632</name>
</gene>
<dbReference type="EMBL" id="ML978168">
    <property type="protein sequence ID" value="KAF2033213.1"/>
    <property type="molecule type" value="Genomic_DNA"/>
</dbReference>
<feature type="compositionally biased region" description="Basic and acidic residues" evidence="1">
    <location>
        <begin position="248"/>
        <end position="260"/>
    </location>
</feature>
<evidence type="ECO:0000256" key="1">
    <source>
        <dbReference type="SAM" id="MobiDB-lite"/>
    </source>
</evidence>